<evidence type="ECO:0000313" key="2">
    <source>
        <dbReference type="EMBL" id="KAH3700108.1"/>
    </source>
</evidence>
<feature type="chain" id="PRO_5039722697" description="Secreted protein" evidence="1">
    <location>
        <begin position="19"/>
        <end position="128"/>
    </location>
</feature>
<reference evidence="2" key="2">
    <citation type="submission" date="2020-11" db="EMBL/GenBank/DDBJ databases">
        <authorList>
            <person name="McCartney M.A."/>
            <person name="Auch B."/>
            <person name="Kono T."/>
            <person name="Mallez S."/>
            <person name="Becker A."/>
            <person name="Gohl D.M."/>
            <person name="Silverstein K.A.T."/>
            <person name="Koren S."/>
            <person name="Bechman K.B."/>
            <person name="Herman A."/>
            <person name="Abrahante J.E."/>
            <person name="Garbe J."/>
        </authorList>
    </citation>
    <scope>NUCLEOTIDE SEQUENCE</scope>
    <source>
        <strain evidence="2">Duluth1</strain>
        <tissue evidence="2">Whole animal</tissue>
    </source>
</reference>
<evidence type="ECO:0000256" key="1">
    <source>
        <dbReference type="SAM" id="SignalP"/>
    </source>
</evidence>
<gene>
    <name evidence="2" type="ORF">DPMN_075076</name>
</gene>
<comment type="caution">
    <text evidence="2">The sequence shown here is derived from an EMBL/GenBank/DDBJ whole genome shotgun (WGS) entry which is preliminary data.</text>
</comment>
<keyword evidence="3" id="KW-1185">Reference proteome</keyword>
<feature type="signal peptide" evidence="1">
    <location>
        <begin position="1"/>
        <end position="18"/>
    </location>
</feature>
<reference evidence="2" key="1">
    <citation type="journal article" date="2019" name="bioRxiv">
        <title>The Genome of the Zebra Mussel, Dreissena polymorpha: A Resource for Invasive Species Research.</title>
        <authorList>
            <person name="McCartney M.A."/>
            <person name="Auch B."/>
            <person name="Kono T."/>
            <person name="Mallez S."/>
            <person name="Zhang Y."/>
            <person name="Obille A."/>
            <person name="Becker A."/>
            <person name="Abrahante J.E."/>
            <person name="Garbe J."/>
            <person name="Badalamenti J.P."/>
            <person name="Herman A."/>
            <person name="Mangelson H."/>
            <person name="Liachko I."/>
            <person name="Sullivan S."/>
            <person name="Sone E.D."/>
            <person name="Koren S."/>
            <person name="Silverstein K.A.T."/>
            <person name="Beckman K.B."/>
            <person name="Gohl D.M."/>
        </authorList>
    </citation>
    <scope>NUCLEOTIDE SEQUENCE</scope>
    <source>
        <strain evidence="2">Duluth1</strain>
        <tissue evidence="2">Whole animal</tissue>
    </source>
</reference>
<accession>A0A9D3YL00</accession>
<evidence type="ECO:0000313" key="3">
    <source>
        <dbReference type="Proteomes" id="UP000828390"/>
    </source>
</evidence>
<evidence type="ECO:0008006" key="4">
    <source>
        <dbReference type="Google" id="ProtNLM"/>
    </source>
</evidence>
<organism evidence="2 3">
    <name type="scientific">Dreissena polymorpha</name>
    <name type="common">Zebra mussel</name>
    <name type="synonym">Mytilus polymorpha</name>
    <dbReference type="NCBI Taxonomy" id="45954"/>
    <lineage>
        <taxon>Eukaryota</taxon>
        <taxon>Metazoa</taxon>
        <taxon>Spiralia</taxon>
        <taxon>Lophotrochozoa</taxon>
        <taxon>Mollusca</taxon>
        <taxon>Bivalvia</taxon>
        <taxon>Autobranchia</taxon>
        <taxon>Heteroconchia</taxon>
        <taxon>Euheterodonta</taxon>
        <taxon>Imparidentia</taxon>
        <taxon>Neoheterodontei</taxon>
        <taxon>Myida</taxon>
        <taxon>Dreissenoidea</taxon>
        <taxon>Dreissenidae</taxon>
        <taxon>Dreissena</taxon>
    </lineage>
</organism>
<dbReference type="Proteomes" id="UP000828390">
    <property type="component" value="Unassembled WGS sequence"/>
</dbReference>
<protein>
    <recommendedName>
        <fullName evidence="4">Secreted protein</fullName>
    </recommendedName>
</protein>
<proteinExistence type="predicted"/>
<dbReference type="AlphaFoldDB" id="A0A9D3YL00"/>
<keyword evidence="1" id="KW-0732">Signal</keyword>
<sequence length="128" mass="14104">MFLQLATALFIVVGRVWPADLMDHPKAVVVANLVFLYGDDGGSPDLCSKEEHWFDDGIKEPDLGGVAIRVGSLHVLQRMESLSCFTGSSVSIRFSVVVNDAVDICESLLFLQRPALDIDECFYLIQLS</sequence>
<name>A0A9D3YL00_DREPO</name>
<dbReference type="EMBL" id="JAIWYP010000015">
    <property type="protein sequence ID" value="KAH3700108.1"/>
    <property type="molecule type" value="Genomic_DNA"/>
</dbReference>